<name>A0A6I2MHU1_9BACI</name>
<evidence type="ECO:0000259" key="2">
    <source>
        <dbReference type="Pfam" id="PF06855"/>
    </source>
</evidence>
<dbReference type="PIRSF" id="PIRSF037262">
    <property type="entry name" value="UCP037262"/>
    <property type="match status" value="1"/>
</dbReference>
<dbReference type="HAMAP" id="MF_01538">
    <property type="entry name" value="UPF0346"/>
    <property type="match status" value="1"/>
</dbReference>
<dbReference type="RefSeq" id="WP_154319647.1">
    <property type="nucleotide sequence ID" value="NZ_CAJGAA010000005.1"/>
</dbReference>
<reference evidence="3 4" key="1">
    <citation type="submission" date="2019-11" db="EMBL/GenBank/DDBJ databases">
        <title>Bacillus idriensis genome.</title>
        <authorList>
            <person name="Konopka E.N."/>
            <person name="Newman J.D."/>
        </authorList>
    </citation>
    <scope>NUCLEOTIDE SEQUENCE [LARGE SCALE GENOMIC DNA]</scope>
    <source>
        <strain evidence="3 4">DSM 19097</strain>
    </source>
</reference>
<organism evidence="3 4">
    <name type="scientific">Metabacillus idriensis</name>
    <dbReference type="NCBI Taxonomy" id="324768"/>
    <lineage>
        <taxon>Bacteria</taxon>
        <taxon>Bacillati</taxon>
        <taxon>Bacillota</taxon>
        <taxon>Bacilli</taxon>
        <taxon>Bacillales</taxon>
        <taxon>Bacillaceae</taxon>
        <taxon>Metabacillus</taxon>
    </lineage>
</organism>
<comment type="similarity">
    <text evidence="1">Belongs to the UPF0346 family.</text>
</comment>
<evidence type="ECO:0000313" key="4">
    <source>
        <dbReference type="Proteomes" id="UP000441585"/>
    </source>
</evidence>
<feature type="domain" description="YozE SAM-like" evidence="2">
    <location>
        <begin position="3"/>
        <end position="69"/>
    </location>
</feature>
<evidence type="ECO:0000256" key="1">
    <source>
        <dbReference type="HAMAP-Rule" id="MF_01538"/>
    </source>
</evidence>
<dbReference type="Pfam" id="PF06855">
    <property type="entry name" value="YozE_SAM_like"/>
    <property type="match status" value="1"/>
</dbReference>
<dbReference type="SUPFAM" id="SSF140652">
    <property type="entry name" value="YozE-like"/>
    <property type="match status" value="1"/>
</dbReference>
<keyword evidence="4" id="KW-1185">Reference proteome</keyword>
<accession>A0A6I2MHU1</accession>
<gene>
    <name evidence="3" type="ORF">GJU41_22385</name>
</gene>
<dbReference type="EMBL" id="WKKF01000015">
    <property type="protein sequence ID" value="MRX56697.1"/>
    <property type="molecule type" value="Genomic_DNA"/>
</dbReference>
<dbReference type="InterPro" id="IPR010673">
    <property type="entry name" value="UPF0346"/>
</dbReference>
<dbReference type="InterPro" id="IPR023089">
    <property type="entry name" value="YozE_SAM-like"/>
</dbReference>
<dbReference type="Proteomes" id="UP000441585">
    <property type="component" value="Unassembled WGS sequence"/>
</dbReference>
<dbReference type="InterPro" id="IPR036806">
    <property type="entry name" value="YozE_SAM-like_sf"/>
</dbReference>
<dbReference type="AlphaFoldDB" id="A0A6I2MHU1"/>
<dbReference type="NCBIfam" id="NF010193">
    <property type="entry name" value="PRK13672.1"/>
    <property type="match status" value="1"/>
</dbReference>
<evidence type="ECO:0000313" key="3">
    <source>
        <dbReference type="EMBL" id="MRX56697.1"/>
    </source>
</evidence>
<comment type="caution">
    <text evidence="3">The sequence shown here is derived from an EMBL/GenBank/DDBJ whole genome shotgun (WGS) entry which is preliminary data.</text>
</comment>
<proteinExistence type="inferred from homology"/>
<sequence>MKSFYHYLMKYRHPKPADDISQFANDAYDDHSFPKASDDYHEISSYLELNGSYLRSLVVFDEVWDLYENEILKKAAF</sequence>
<protein>
    <recommendedName>
        <fullName evidence="1">UPF0346 protein GJU41_22385</fullName>
    </recommendedName>
</protein>
<dbReference type="Gene3D" id="1.10.150.260">
    <property type="entry name" value="YozE SAM-like"/>
    <property type="match status" value="1"/>
</dbReference>